<feature type="signal peptide" evidence="2">
    <location>
        <begin position="1"/>
        <end position="22"/>
    </location>
</feature>
<evidence type="ECO:0000256" key="1">
    <source>
        <dbReference type="SAM" id="MobiDB-lite"/>
    </source>
</evidence>
<accession>A0ABX0NMF0</accession>
<name>A0ABX0NMF0_9BURK</name>
<reference evidence="3 4" key="1">
    <citation type="submission" date="2019-10" db="EMBL/GenBank/DDBJ databases">
        <title>Taxonomy of Antarctic Massilia spp.: description of Massilia rubra sp. nov., Massilia aquatica sp. nov., Massilia mucilaginosa sp. nov., Massilia frigida sp. nov. isolated from streams, lakes and regoliths.</title>
        <authorList>
            <person name="Holochova P."/>
            <person name="Sedlacek I."/>
            <person name="Kralova S."/>
            <person name="Maslanova I."/>
            <person name="Busse H.-J."/>
            <person name="Stankova E."/>
            <person name="Vrbovska V."/>
            <person name="Kovarovic V."/>
            <person name="Bartak M."/>
            <person name="Svec P."/>
            <person name="Pantucek R."/>
        </authorList>
    </citation>
    <scope>NUCLEOTIDE SEQUENCE [LARGE SCALE GENOMIC DNA]</scope>
    <source>
        <strain evidence="3 4">CCM 8733</strain>
    </source>
</reference>
<feature type="region of interest" description="Disordered" evidence="1">
    <location>
        <begin position="134"/>
        <end position="169"/>
    </location>
</feature>
<feature type="chain" id="PRO_5047111168" evidence="2">
    <location>
        <begin position="23"/>
        <end position="169"/>
    </location>
</feature>
<dbReference type="Proteomes" id="UP000609726">
    <property type="component" value="Unassembled WGS sequence"/>
</dbReference>
<feature type="compositionally biased region" description="Basic and acidic residues" evidence="1">
    <location>
        <begin position="136"/>
        <end position="163"/>
    </location>
</feature>
<evidence type="ECO:0000256" key="2">
    <source>
        <dbReference type="SAM" id="SignalP"/>
    </source>
</evidence>
<gene>
    <name evidence="3" type="ORF">F2P45_02930</name>
</gene>
<evidence type="ECO:0000313" key="4">
    <source>
        <dbReference type="Proteomes" id="UP000609726"/>
    </source>
</evidence>
<organism evidence="3 4">
    <name type="scientific">Massilia mucilaginosa</name>
    <dbReference type="NCBI Taxonomy" id="2609282"/>
    <lineage>
        <taxon>Bacteria</taxon>
        <taxon>Pseudomonadati</taxon>
        <taxon>Pseudomonadota</taxon>
        <taxon>Betaproteobacteria</taxon>
        <taxon>Burkholderiales</taxon>
        <taxon>Oxalobacteraceae</taxon>
        <taxon>Telluria group</taxon>
        <taxon>Massilia</taxon>
    </lineage>
</organism>
<sequence length="169" mass="17388">MNKALHAGFAALAVLCAAQSRAAPLDIEGRWVIDLPPMVAQAKAMKGGAKEIANLERTFKGGVMVIDAKTVSLSLAGGEGEPLSYPYKIAAADPNKPQCVNLLMAALPKPLAYCVNDGVLSVNDPTSALVSTYRRAGPDQAKDAAKAEAKAQAKAEADTDTAAKPEAGA</sequence>
<comment type="caution">
    <text evidence="3">The sequence shown here is derived from an EMBL/GenBank/DDBJ whole genome shotgun (WGS) entry which is preliminary data.</text>
</comment>
<dbReference type="EMBL" id="WHJH01000002">
    <property type="protein sequence ID" value="NHZ87990.1"/>
    <property type="molecule type" value="Genomic_DNA"/>
</dbReference>
<proteinExistence type="predicted"/>
<keyword evidence="4" id="KW-1185">Reference proteome</keyword>
<dbReference type="RefSeq" id="WP_166870383.1">
    <property type="nucleotide sequence ID" value="NZ_WHJH01000002.1"/>
</dbReference>
<evidence type="ECO:0000313" key="3">
    <source>
        <dbReference type="EMBL" id="NHZ87990.1"/>
    </source>
</evidence>
<protein>
    <submittedName>
        <fullName evidence="3">Uncharacterized protein</fullName>
    </submittedName>
</protein>
<keyword evidence="2" id="KW-0732">Signal</keyword>